<proteinExistence type="predicted"/>
<evidence type="ECO:0000313" key="2">
    <source>
        <dbReference type="EMBL" id="UPU46237.1"/>
    </source>
</evidence>
<protein>
    <recommendedName>
        <fullName evidence="4">ATP-binding protein</fullName>
    </recommendedName>
</protein>
<feature type="region of interest" description="Disordered" evidence="1">
    <location>
        <begin position="55"/>
        <end position="74"/>
    </location>
</feature>
<evidence type="ECO:0000256" key="1">
    <source>
        <dbReference type="SAM" id="MobiDB-lite"/>
    </source>
</evidence>
<organism evidence="2 3">
    <name type="scientific">Rhodococcus qingshengii JCM 15477</name>
    <dbReference type="NCBI Taxonomy" id="1303681"/>
    <lineage>
        <taxon>Bacteria</taxon>
        <taxon>Bacillati</taxon>
        <taxon>Actinomycetota</taxon>
        <taxon>Actinomycetes</taxon>
        <taxon>Mycobacteriales</taxon>
        <taxon>Nocardiaceae</taxon>
        <taxon>Rhodococcus</taxon>
        <taxon>Rhodococcus erythropolis group</taxon>
    </lineage>
</organism>
<dbReference type="AlphaFoldDB" id="A0AB38RM29"/>
<sequence>MQFKTVDDVTDAELENIIGKWEFAELEALAEAIDNGSVSAPFPLTHKARALKKWRKANEERDDAEDESPDPSWRRAYRTLPRRGFRDSYLSSDGGGAMETVLAPIEYQVSTMHACGLNPWMIGATAPTLGTPIGMHQRTGDSASCDVLTWFAEGLITNPSAFLLSLPALGKSSFIRKMFVGAVARNQCPIVAGDMKGEYVGATQAMGGQVITLGHGKGHLNPLSAGAMGAVLPRLEQHLARLRAAEERAAVTGQLLPATDPFCQWPRSSPRRRPVVLPAGGHGFSPVAASCFSPPAF</sequence>
<keyword evidence="3" id="KW-1185">Reference proteome</keyword>
<evidence type="ECO:0000313" key="3">
    <source>
        <dbReference type="Proteomes" id="UP000831484"/>
    </source>
</evidence>
<gene>
    <name evidence="2" type="ORF">M0639_29765</name>
</gene>
<dbReference type="EMBL" id="CP096564">
    <property type="protein sequence ID" value="UPU46237.1"/>
    <property type="molecule type" value="Genomic_DNA"/>
</dbReference>
<keyword evidence="2" id="KW-0614">Plasmid</keyword>
<accession>A0AB38RM29</accession>
<dbReference type="Proteomes" id="UP000831484">
    <property type="component" value="Plasmid pdjl-6-1"/>
</dbReference>
<dbReference type="RefSeq" id="WP_248671231.1">
    <property type="nucleotide sequence ID" value="NZ_CP096564.1"/>
</dbReference>
<name>A0AB38RM29_RHOSG</name>
<reference evidence="3" key="1">
    <citation type="journal article" date="2022" name="Environ. Microbiol.">
        <title>Functional analysis, diversity, and distribution of carbendazim hydrolases MheI and CbmA, responsible for the initial step in carbendazim degradation.</title>
        <authorList>
            <person name="Zhang M."/>
            <person name="Bai X."/>
            <person name="Li Q."/>
            <person name="Zhang L."/>
            <person name="Zhu Q."/>
            <person name="Gao S."/>
            <person name="Ke Z."/>
            <person name="Jiang M."/>
            <person name="Hu J."/>
            <person name="Qiu J."/>
            <person name="Hong Q."/>
        </authorList>
    </citation>
    <scope>NUCLEOTIDE SEQUENCE [LARGE SCALE GENOMIC DNA]</scope>
    <source>
        <strain evidence="3">djl-6</strain>
    </source>
</reference>
<evidence type="ECO:0008006" key="4">
    <source>
        <dbReference type="Google" id="ProtNLM"/>
    </source>
</evidence>
<feature type="compositionally biased region" description="Acidic residues" evidence="1">
    <location>
        <begin position="60"/>
        <end position="69"/>
    </location>
</feature>
<geneLocation type="plasmid" evidence="2 3">
    <name>pdjl-6-1</name>
</geneLocation>